<reference evidence="2" key="1">
    <citation type="submission" date="2023-05" db="EMBL/GenBank/DDBJ databases">
        <authorList>
            <person name="Stuckert A."/>
        </authorList>
    </citation>
    <scope>NUCLEOTIDE SEQUENCE</scope>
</reference>
<proteinExistence type="predicted"/>
<feature type="transmembrane region" description="Helical" evidence="1">
    <location>
        <begin position="32"/>
        <end position="56"/>
    </location>
</feature>
<evidence type="ECO:0000313" key="3">
    <source>
        <dbReference type="Proteomes" id="UP001162483"/>
    </source>
</evidence>
<organism evidence="2 3">
    <name type="scientific">Staurois parvus</name>
    <dbReference type="NCBI Taxonomy" id="386267"/>
    <lineage>
        <taxon>Eukaryota</taxon>
        <taxon>Metazoa</taxon>
        <taxon>Chordata</taxon>
        <taxon>Craniata</taxon>
        <taxon>Vertebrata</taxon>
        <taxon>Euteleostomi</taxon>
        <taxon>Amphibia</taxon>
        <taxon>Batrachia</taxon>
        <taxon>Anura</taxon>
        <taxon>Neobatrachia</taxon>
        <taxon>Ranoidea</taxon>
        <taxon>Ranidae</taxon>
        <taxon>Staurois</taxon>
    </lineage>
</organism>
<sequence length="57" mass="6909">MYRVTSHNKSYQEKGRIREVRIKQRFYTMQRITSLGSTMSITSMLYCIYTLILLLWV</sequence>
<keyword evidence="1" id="KW-0472">Membrane</keyword>
<dbReference type="EMBL" id="CATNWA010014859">
    <property type="protein sequence ID" value="CAI9576743.1"/>
    <property type="molecule type" value="Genomic_DNA"/>
</dbReference>
<name>A0ABN9DW46_9NEOB</name>
<keyword evidence="1" id="KW-0812">Transmembrane</keyword>
<comment type="caution">
    <text evidence="2">The sequence shown here is derived from an EMBL/GenBank/DDBJ whole genome shotgun (WGS) entry which is preliminary data.</text>
</comment>
<gene>
    <name evidence="2" type="ORF">SPARVUS_LOCUS8580205</name>
</gene>
<accession>A0ABN9DW46</accession>
<dbReference type="Proteomes" id="UP001162483">
    <property type="component" value="Unassembled WGS sequence"/>
</dbReference>
<evidence type="ECO:0000256" key="1">
    <source>
        <dbReference type="SAM" id="Phobius"/>
    </source>
</evidence>
<evidence type="ECO:0000313" key="2">
    <source>
        <dbReference type="EMBL" id="CAI9576743.1"/>
    </source>
</evidence>
<keyword evidence="1" id="KW-1133">Transmembrane helix</keyword>
<protein>
    <submittedName>
        <fullName evidence="2">Uncharacterized protein</fullName>
    </submittedName>
</protein>
<keyword evidence="3" id="KW-1185">Reference proteome</keyword>